<proteinExistence type="predicted"/>
<evidence type="ECO:0000313" key="3">
    <source>
        <dbReference type="EMBL" id="GAA2027434.1"/>
    </source>
</evidence>
<keyword evidence="2" id="KW-0812">Transmembrane</keyword>
<feature type="region of interest" description="Disordered" evidence="1">
    <location>
        <begin position="465"/>
        <end position="500"/>
    </location>
</feature>
<accession>A0ABN2U2X3</accession>
<name>A0ABN2U2X3_9ACTN</name>
<evidence type="ECO:0000313" key="4">
    <source>
        <dbReference type="Proteomes" id="UP001500751"/>
    </source>
</evidence>
<comment type="caution">
    <text evidence="3">The sequence shown here is derived from an EMBL/GenBank/DDBJ whole genome shotgun (WGS) entry which is preliminary data.</text>
</comment>
<keyword evidence="2" id="KW-1133">Transmembrane helix</keyword>
<dbReference type="Proteomes" id="UP001500751">
    <property type="component" value="Unassembled WGS sequence"/>
</dbReference>
<evidence type="ECO:0000256" key="2">
    <source>
        <dbReference type="SAM" id="Phobius"/>
    </source>
</evidence>
<gene>
    <name evidence="3" type="ORF">GCM10009839_27760</name>
</gene>
<sequence length="500" mass="55978">MIRELVQARFRMVPPAYGYDTVAVLAHALAARRLRRQQVWGSLIGAGVGYVLIADGVFTRPVGILLISWCAWSLAYLRRIATLQTLIMELKPRNGGGRAVNGAYPHTPGLKAELVDKIARQQVSHTGLVRYGGFDPFVGAGLLTDSWSTAELVKPAGPDALVDVVAGRTSEQNGAGPDQREVRAVVPFDVRELTGFVEHRMRSVLRDHAASDQRINTLIVERRRYQRAITVGRVRRRRFRKAVRVAEELPDTGRGMFGDTHWEEDADAAREYLCVRVGSWDQELVTTCFTGFDLRGDTLHIEFHSYVLPPIRKSFHLVEYLPDTLGPRVLVKVAWDMIVYAPSDVVRFSYRQLKRAVRAVFRGKQAEAEAVAEADLDRVPDTSELRLGRYALLSVDQGARTSIRELAKEDRYHLFFQYSDKVKYTQIIQQQLLESIELFLMEHNVDLSDHRAARSNVLQGDVYNNHGNAGNMGPGGQIREFHSGGGGQPADNRSPQPQGG</sequence>
<keyword evidence="4" id="KW-1185">Reference proteome</keyword>
<evidence type="ECO:0000256" key="1">
    <source>
        <dbReference type="SAM" id="MobiDB-lite"/>
    </source>
</evidence>
<organism evidence="3 4">
    <name type="scientific">Catenulispora yoronensis</name>
    <dbReference type="NCBI Taxonomy" id="450799"/>
    <lineage>
        <taxon>Bacteria</taxon>
        <taxon>Bacillati</taxon>
        <taxon>Actinomycetota</taxon>
        <taxon>Actinomycetes</taxon>
        <taxon>Catenulisporales</taxon>
        <taxon>Catenulisporaceae</taxon>
        <taxon>Catenulispora</taxon>
    </lineage>
</organism>
<dbReference type="EMBL" id="BAAAQN010000013">
    <property type="protein sequence ID" value="GAA2027434.1"/>
    <property type="molecule type" value="Genomic_DNA"/>
</dbReference>
<protein>
    <submittedName>
        <fullName evidence="3">Membrane protein</fullName>
    </submittedName>
</protein>
<feature type="compositionally biased region" description="Polar residues" evidence="1">
    <location>
        <begin position="491"/>
        <end position="500"/>
    </location>
</feature>
<feature type="transmembrane region" description="Helical" evidence="2">
    <location>
        <begin position="39"/>
        <end position="58"/>
    </location>
</feature>
<keyword evidence="2" id="KW-0472">Membrane</keyword>
<reference evidence="3 4" key="1">
    <citation type="journal article" date="2019" name="Int. J. Syst. Evol. Microbiol.">
        <title>The Global Catalogue of Microorganisms (GCM) 10K type strain sequencing project: providing services to taxonomists for standard genome sequencing and annotation.</title>
        <authorList>
            <consortium name="The Broad Institute Genomics Platform"/>
            <consortium name="The Broad Institute Genome Sequencing Center for Infectious Disease"/>
            <person name="Wu L."/>
            <person name="Ma J."/>
        </authorList>
    </citation>
    <scope>NUCLEOTIDE SEQUENCE [LARGE SCALE GENOMIC DNA]</scope>
    <source>
        <strain evidence="3 4">JCM 16014</strain>
    </source>
</reference>